<sequence length="121" mass="13531">MECRAACPCVGTHRRDEYNDRDLAHSHALLVHTASTFKQLNSRTYCFLFLINPGWAPVALVNLGHALMELYAAIQSDCFKDMEACSEYCQDQLPVSIVLLSSGARVPTLIEMQSNIWPVTV</sequence>
<keyword evidence="2" id="KW-1185">Reference proteome</keyword>
<dbReference type="Proteomes" id="UP000826195">
    <property type="component" value="Unassembled WGS sequence"/>
</dbReference>
<accession>A0AAV7I4X3</accession>
<reference evidence="1 2" key="1">
    <citation type="journal article" date="2021" name="J. Hered.">
        <title>A chromosome-level genome assembly of the parasitoid wasp, Cotesia glomerata (Hymenoptera: Braconidae).</title>
        <authorList>
            <person name="Pinto B.J."/>
            <person name="Weis J.J."/>
            <person name="Gamble T."/>
            <person name="Ode P.J."/>
            <person name="Paul R."/>
            <person name="Zaspel J.M."/>
        </authorList>
    </citation>
    <scope>NUCLEOTIDE SEQUENCE [LARGE SCALE GENOMIC DNA]</scope>
    <source>
        <strain evidence="1">CgM1</strain>
    </source>
</reference>
<comment type="caution">
    <text evidence="1">The sequence shown here is derived from an EMBL/GenBank/DDBJ whole genome shotgun (WGS) entry which is preliminary data.</text>
</comment>
<dbReference type="AlphaFoldDB" id="A0AAV7I4X3"/>
<evidence type="ECO:0000313" key="1">
    <source>
        <dbReference type="EMBL" id="KAH0540995.1"/>
    </source>
</evidence>
<organism evidence="1 2">
    <name type="scientific">Cotesia glomerata</name>
    <name type="common">Lepidopteran parasitic wasp</name>
    <name type="synonym">Apanteles glomeratus</name>
    <dbReference type="NCBI Taxonomy" id="32391"/>
    <lineage>
        <taxon>Eukaryota</taxon>
        <taxon>Metazoa</taxon>
        <taxon>Ecdysozoa</taxon>
        <taxon>Arthropoda</taxon>
        <taxon>Hexapoda</taxon>
        <taxon>Insecta</taxon>
        <taxon>Pterygota</taxon>
        <taxon>Neoptera</taxon>
        <taxon>Endopterygota</taxon>
        <taxon>Hymenoptera</taxon>
        <taxon>Apocrita</taxon>
        <taxon>Ichneumonoidea</taxon>
        <taxon>Braconidae</taxon>
        <taxon>Microgastrinae</taxon>
        <taxon>Cotesia</taxon>
    </lineage>
</organism>
<name>A0AAV7I4X3_COTGL</name>
<proteinExistence type="predicted"/>
<dbReference type="EMBL" id="JAHXZJ010002609">
    <property type="protein sequence ID" value="KAH0540995.1"/>
    <property type="molecule type" value="Genomic_DNA"/>
</dbReference>
<protein>
    <submittedName>
        <fullName evidence="1">Uncharacterized protein</fullName>
    </submittedName>
</protein>
<gene>
    <name evidence="1" type="ORF">KQX54_020759</name>
</gene>
<evidence type="ECO:0000313" key="2">
    <source>
        <dbReference type="Proteomes" id="UP000826195"/>
    </source>
</evidence>